<dbReference type="InterPro" id="IPR011146">
    <property type="entry name" value="HIT-like"/>
</dbReference>
<reference evidence="4 5" key="1">
    <citation type="submission" date="2019-04" db="EMBL/GenBank/DDBJ databases">
        <title>Bacillus caeni sp. nov., a bacterium isolated from mangrove sediment.</title>
        <authorList>
            <person name="Huang H."/>
            <person name="Mo K."/>
            <person name="Hu Y."/>
        </authorList>
    </citation>
    <scope>NUCLEOTIDE SEQUENCE [LARGE SCALE GENOMIC DNA]</scope>
    <source>
        <strain evidence="4 5">HB172195</strain>
    </source>
</reference>
<feature type="short sequence motif" description="Histidine triad motif" evidence="2">
    <location>
        <begin position="94"/>
        <end position="98"/>
    </location>
</feature>
<evidence type="ECO:0000256" key="1">
    <source>
        <dbReference type="PIRSR" id="PIRSR601310-1"/>
    </source>
</evidence>
<gene>
    <name evidence="4" type="ORF">FCL54_11085</name>
</gene>
<sequence length="140" mass="16347">MECLGCNLSNKREPVHMVYENDYISCFLDHDPFNEGHVLILPKNHFYDVEEFDEETATAVMRASMLLSKSIKKLFNPDGITICQNGGIFNDLTHYHMHVVPRYEHQSFATFYSDEEVMVEEKAKLTETKRKLVHAINEFE</sequence>
<dbReference type="PROSITE" id="PS51084">
    <property type="entry name" value="HIT_2"/>
    <property type="match status" value="1"/>
</dbReference>
<evidence type="ECO:0000259" key="3">
    <source>
        <dbReference type="PROSITE" id="PS51084"/>
    </source>
</evidence>
<dbReference type="Pfam" id="PF01230">
    <property type="entry name" value="HIT"/>
    <property type="match status" value="1"/>
</dbReference>
<dbReference type="OrthoDB" id="9784774at2"/>
<dbReference type="InterPro" id="IPR036265">
    <property type="entry name" value="HIT-like_sf"/>
</dbReference>
<evidence type="ECO:0000256" key="2">
    <source>
        <dbReference type="PROSITE-ProRule" id="PRU00464"/>
    </source>
</evidence>
<dbReference type="AlphaFoldDB" id="A0A5R9F0K0"/>
<dbReference type="PANTHER" id="PTHR46648">
    <property type="entry name" value="HIT FAMILY PROTEIN 1"/>
    <property type="match status" value="1"/>
</dbReference>
<dbReference type="InterPro" id="IPR001310">
    <property type="entry name" value="Histidine_triad_HIT"/>
</dbReference>
<dbReference type="EMBL" id="SWLG01000007">
    <property type="protein sequence ID" value="TLS37067.1"/>
    <property type="molecule type" value="Genomic_DNA"/>
</dbReference>
<accession>A0A5R9F0K0</accession>
<keyword evidence="5" id="KW-1185">Reference proteome</keyword>
<feature type="active site" description="Tele-AMP-histidine intermediate" evidence="1">
    <location>
        <position position="98"/>
    </location>
</feature>
<dbReference type="Proteomes" id="UP000308230">
    <property type="component" value="Unassembled WGS sequence"/>
</dbReference>
<dbReference type="Gene3D" id="3.30.428.10">
    <property type="entry name" value="HIT-like"/>
    <property type="match status" value="1"/>
</dbReference>
<organism evidence="4 5">
    <name type="scientific">Exobacillus caeni</name>
    <dbReference type="NCBI Taxonomy" id="2574798"/>
    <lineage>
        <taxon>Bacteria</taxon>
        <taxon>Bacillati</taxon>
        <taxon>Bacillota</taxon>
        <taxon>Bacilli</taxon>
        <taxon>Bacillales</taxon>
        <taxon>Guptibacillaceae</taxon>
        <taxon>Exobacillus</taxon>
    </lineage>
</organism>
<dbReference type="PANTHER" id="PTHR46648:SF1">
    <property type="entry name" value="ADENOSINE 5'-MONOPHOSPHORAMIDASE HNT1"/>
    <property type="match status" value="1"/>
</dbReference>
<dbReference type="RefSeq" id="WP_138126388.1">
    <property type="nucleotide sequence ID" value="NZ_SWLG01000007.1"/>
</dbReference>
<evidence type="ECO:0000313" key="4">
    <source>
        <dbReference type="EMBL" id="TLS37067.1"/>
    </source>
</evidence>
<comment type="caution">
    <text evidence="4">The sequence shown here is derived from an EMBL/GenBank/DDBJ whole genome shotgun (WGS) entry which is preliminary data.</text>
</comment>
<proteinExistence type="predicted"/>
<dbReference type="GO" id="GO:0003824">
    <property type="term" value="F:catalytic activity"/>
    <property type="evidence" value="ECO:0007669"/>
    <property type="project" value="InterPro"/>
</dbReference>
<feature type="domain" description="HIT" evidence="3">
    <location>
        <begin position="4"/>
        <end position="110"/>
    </location>
</feature>
<dbReference type="SUPFAM" id="SSF54197">
    <property type="entry name" value="HIT-like"/>
    <property type="match status" value="1"/>
</dbReference>
<evidence type="ECO:0000313" key="5">
    <source>
        <dbReference type="Proteomes" id="UP000308230"/>
    </source>
</evidence>
<protein>
    <submittedName>
        <fullName evidence="4">HIT family protein</fullName>
    </submittedName>
</protein>
<name>A0A5R9F0K0_9BACL</name>
<dbReference type="PRINTS" id="PR00332">
    <property type="entry name" value="HISTRIAD"/>
</dbReference>
<dbReference type="GO" id="GO:0009117">
    <property type="term" value="P:nucleotide metabolic process"/>
    <property type="evidence" value="ECO:0007669"/>
    <property type="project" value="TreeGrafter"/>
</dbReference>